<evidence type="ECO:0000313" key="2">
    <source>
        <dbReference type="Proteomes" id="UP001221208"/>
    </source>
</evidence>
<reference evidence="1 2" key="1">
    <citation type="submission" date="2022-10" db="EMBL/GenBank/DDBJ databases">
        <title>Janthinobacterium sp. hw3 Genome sequencing.</title>
        <authorList>
            <person name="Park S."/>
        </authorList>
    </citation>
    <scope>NUCLEOTIDE SEQUENCE [LARGE SCALE GENOMIC DNA]</scope>
    <source>
        <strain evidence="2">hw3</strain>
    </source>
</reference>
<protein>
    <submittedName>
        <fullName evidence="1">Uncharacterized protein</fullName>
    </submittedName>
</protein>
<keyword evidence="2" id="KW-1185">Reference proteome</keyword>
<dbReference type="Pfam" id="PF20290">
    <property type="entry name" value="MC4"/>
    <property type="match status" value="1"/>
</dbReference>
<name>A0ABT5JZI0_9BURK</name>
<dbReference type="RefSeq" id="WP_273670804.1">
    <property type="nucleotide sequence ID" value="NZ_JAQQXR010000003.1"/>
</dbReference>
<dbReference type="InterPro" id="IPR046902">
    <property type="entry name" value="ABC-3C_MC4"/>
</dbReference>
<dbReference type="Proteomes" id="UP001221208">
    <property type="component" value="Unassembled WGS sequence"/>
</dbReference>
<organism evidence="1 2">
    <name type="scientific">Janthinobacterium fluminis</name>
    <dbReference type="NCBI Taxonomy" id="2987524"/>
    <lineage>
        <taxon>Bacteria</taxon>
        <taxon>Pseudomonadati</taxon>
        <taxon>Pseudomonadota</taxon>
        <taxon>Betaproteobacteria</taxon>
        <taxon>Burkholderiales</taxon>
        <taxon>Oxalobacteraceae</taxon>
        <taxon>Janthinobacterium</taxon>
    </lineage>
</organism>
<comment type="caution">
    <text evidence="1">The sequence shown here is derived from an EMBL/GenBank/DDBJ whole genome shotgun (WGS) entry which is preliminary data.</text>
</comment>
<accession>A0ABT5JZI0</accession>
<proteinExistence type="predicted"/>
<dbReference type="EMBL" id="JAQQXR010000003">
    <property type="protein sequence ID" value="MDC8758132.1"/>
    <property type="molecule type" value="Genomic_DNA"/>
</dbReference>
<evidence type="ECO:0000313" key="1">
    <source>
        <dbReference type="EMBL" id="MDC8758132.1"/>
    </source>
</evidence>
<gene>
    <name evidence="1" type="ORF">OIK44_11075</name>
</gene>
<sequence>MKSIVPYVVPDHDVNLNSALLVLVLHFLAKSERGKLLLNNERLLIFLYLVKNPVALSNVLTQLGRQGLDLDESESYSINSISLNFDPLFDNDWLKSLLVRVSAKGLLQSEYRKVDGFMYYLSDQGNTIAEKFDGEYFGRIRGFLKSLIQIRAEPTRNLNQLLNNIFKR</sequence>